<accession>A0A2A4DDC3</accession>
<evidence type="ECO:0000256" key="3">
    <source>
        <dbReference type="ARBA" id="ARBA00004887"/>
    </source>
</evidence>
<dbReference type="InterPro" id="IPR026017">
    <property type="entry name" value="Lumazine-bd_dom"/>
</dbReference>
<feature type="repeat" description="Lumazine-binding" evidence="10">
    <location>
        <begin position="98"/>
        <end position="194"/>
    </location>
</feature>
<dbReference type="PROSITE" id="PS51177">
    <property type="entry name" value="LUMAZINE_BIND"/>
    <property type="match status" value="2"/>
</dbReference>
<evidence type="ECO:0000256" key="10">
    <source>
        <dbReference type="PROSITE-ProRule" id="PRU00524"/>
    </source>
</evidence>
<reference evidence="12 16" key="2">
    <citation type="submission" date="2020-06" db="EMBL/GenBank/DDBJ databases">
        <title>Crossreactivity between MHC class I-restricted antigens from cancer cells and an enterococcal bacteriophage.</title>
        <authorList>
            <person name="Fluckiger A."/>
            <person name="Daillere R."/>
            <person name="Sassi M."/>
            <person name="Cattoir V."/>
            <person name="Kroemer G."/>
            <person name="Zitvogel L."/>
        </authorList>
    </citation>
    <scope>NUCLEOTIDE SEQUENCE [LARGE SCALE GENOMIC DNA]</scope>
    <source>
        <strain evidence="12 16">EG4</strain>
    </source>
</reference>
<comment type="function">
    <text evidence="2">Catalyzes the dismutation of two molecules of 6,7-dimethyl-8-ribityllumazine, resulting in the formation of riboflavin and 5-amino-6-(D-ribitylamino)uracil.</text>
</comment>
<sequence>MFTGLIQEKGKITRIVPSGRTIALTCHASEALLTDYRVGDSMAINGVCLTAIKTGKQEFTVEIMPETYQRTTFSTAKINDEVNLERALAFNGRLEGHLVAGHVDTTTTLLEKRVLENALILTFAYPDELRNEIIPQGSIALNGVSLTIIETTLRYFSVGLIPHSKNQTNLGRLNRGEAVNVETDLLGKYVKANQLIRGGRKEMSYE</sequence>
<keyword evidence="7 13" id="KW-0808">Transferase</keyword>
<dbReference type="Proteomes" id="UP001241571">
    <property type="component" value="Unassembled WGS sequence"/>
</dbReference>
<evidence type="ECO:0000256" key="8">
    <source>
        <dbReference type="ARBA" id="ARBA00022737"/>
    </source>
</evidence>
<feature type="domain" description="Lumazine-binding" evidence="11">
    <location>
        <begin position="1"/>
        <end position="97"/>
    </location>
</feature>
<dbReference type="PIRSF" id="PIRSF000498">
    <property type="entry name" value="Riboflavin_syn_A"/>
    <property type="match status" value="1"/>
</dbReference>
<evidence type="ECO:0000256" key="2">
    <source>
        <dbReference type="ARBA" id="ARBA00002803"/>
    </source>
</evidence>
<feature type="domain" description="Lumazine-binding" evidence="11">
    <location>
        <begin position="98"/>
        <end position="194"/>
    </location>
</feature>
<dbReference type="GO" id="GO:0004746">
    <property type="term" value="F:riboflavin synthase activity"/>
    <property type="evidence" value="ECO:0007669"/>
    <property type="project" value="UniProtKB-UniRule"/>
</dbReference>
<reference evidence="14 15" key="1">
    <citation type="submission" date="2020-03" db="EMBL/GenBank/DDBJ databases">
        <title>Characterization of ganglioside-mimicking enterococci.</title>
        <authorList>
            <person name="Patry R.T."/>
            <person name="Nothaft H."/>
            <person name="Bridger R."/>
            <person name="Shajahan A."/>
            <person name="Huynh S."/>
            <person name="Sanchez S."/>
            <person name="Azadi P."/>
            <person name="Cooper K."/>
            <person name="Miller W.G."/>
            <person name="Parker C.T."/>
            <person name="Wells L."/>
            <person name="Szymanski C.M."/>
        </authorList>
    </citation>
    <scope>NUCLEOTIDE SEQUENCE [LARGE SCALE GENOMIC DNA]</scope>
    <source>
        <strain evidence="14 15">EGM181</strain>
    </source>
</reference>
<evidence type="ECO:0000313" key="15">
    <source>
        <dbReference type="Proteomes" id="UP000516696"/>
    </source>
</evidence>
<evidence type="ECO:0000256" key="9">
    <source>
        <dbReference type="NCBIfam" id="TIGR00187"/>
    </source>
</evidence>
<dbReference type="AlphaFoldDB" id="A0A2A4DDC3"/>
<evidence type="ECO:0000313" key="14">
    <source>
        <dbReference type="EMBL" id="QOG27561.1"/>
    </source>
</evidence>
<feature type="repeat" description="Lumazine-binding" evidence="10">
    <location>
        <begin position="1"/>
        <end position="97"/>
    </location>
</feature>
<organism evidence="13 17">
    <name type="scientific">Enterococcus gallinarum</name>
    <dbReference type="NCBI Taxonomy" id="1353"/>
    <lineage>
        <taxon>Bacteria</taxon>
        <taxon>Bacillati</taxon>
        <taxon>Bacillota</taxon>
        <taxon>Bacilli</taxon>
        <taxon>Lactobacillales</taxon>
        <taxon>Enterococcaceae</taxon>
        <taxon>Enterococcus</taxon>
    </lineage>
</organism>
<dbReference type="EC" id="2.5.1.9" evidence="4 9"/>
<evidence type="ECO:0000256" key="4">
    <source>
        <dbReference type="ARBA" id="ARBA00012827"/>
    </source>
</evidence>
<comment type="pathway">
    <text evidence="3">Cofactor biosynthesis; riboflavin biosynthesis; riboflavin from 2-hydroxy-3-oxobutyl phosphate and 5-amino-6-(D-ribitylamino)uracil: step 2/2.</text>
</comment>
<evidence type="ECO:0000313" key="16">
    <source>
        <dbReference type="Proteomes" id="UP000571857"/>
    </source>
</evidence>
<evidence type="ECO:0000313" key="17">
    <source>
        <dbReference type="Proteomes" id="UP001241571"/>
    </source>
</evidence>
<dbReference type="InterPro" id="IPR023366">
    <property type="entry name" value="ATP_synth_asu-like_sf"/>
</dbReference>
<proteinExistence type="predicted"/>
<dbReference type="Proteomes" id="UP000516696">
    <property type="component" value="Chromosome"/>
</dbReference>
<dbReference type="SUPFAM" id="SSF63380">
    <property type="entry name" value="Riboflavin synthase domain-like"/>
    <property type="match status" value="2"/>
</dbReference>
<evidence type="ECO:0000313" key="13">
    <source>
        <dbReference type="EMBL" id="MDL4936603.1"/>
    </source>
</evidence>
<dbReference type="RefSeq" id="WP_021149731.1">
    <property type="nucleotide sequence ID" value="NZ_BSYC01000001.1"/>
</dbReference>
<reference evidence="13 17" key="3">
    <citation type="submission" date="2023-06" db="EMBL/GenBank/DDBJ databases">
        <title>Acute promotion of culturable opportunistic pathogens and persistent increase of antibiotic resistance following antibiotic exposure in mouse gut microbiota.</title>
        <authorList>
            <person name="Li L."/>
            <person name="Wang B."/>
            <person name="Sun Y."/>
            <person name="Wang M."/>
            <person name="Xu H."/>
        </authorList>
    </citation>
    <scope>NUCLEOTIDE SEQUENCE [LARGE SCALE GENOMIC DNA]</scope>
    <source>
        <strain evidence="13 17">CRI2_2</strain>
    </source>
</reference>
<evidence type="ECO:0000256" key="5">
    <source>
        <dbReference type="ARBA" id="ARBA00013950"/>
    </source>
</evidence>
<dbReference type="EMBL" id="CP050485">
    <property type="protein sequence ID" value="QOG27561.1"/>
    <property type="molecule type" value="Genomic_DNA"/>
</dbReference>
<dbReference type="CDD" id="cd00402">
    <property type="entry name" value="Riboflavin_synthase_like"/>
    <property type="match status" value="1"/>
</dbReference>
<comment type="catalytic activity">
    <reaction evidence="1">
        <text>2 6,7-dimethyl-8-(1-D-ribityl)lumazine + H(+) = 5-amino-6-(D-ribitylamino)uracil + riboflavin</text>
        <dbReference type="Rhea" id="RHEA:20772"/>
        <dbReference type="ChEBI" id="CHEBI:15378"/>
        <dbReference type="ChEBI" id="CHEBI:15934"/>
        <dbReference type="ChEBI" id="CHEBI:57986"/>
        <dbReference type="ChEBI" id="CHEBI:58201"/>
        <dbReference type="EC" id="2.5.1.9"/>
    </reaction>
</comment>
<dbReference type="EMBL" id="JASUBT010000009">
    <property type="protein sequence ID" value="MDL4936603.1"/>
    <property type="molecule type" value="Genomic_DNA"/>
</dbReference>
<dbReference type="InterPro" id="IPR001783">
    <property type="entry name" value="Lumazine-bd"/>
</dbReference>
<name>A0A2A4DDC3_ENTGA</name>
<dbReference type="PANTHER" id="PTHR21098:SF12">
    <property type="entry name" value="RIBOFLAVIN SYNTHASE"/>
    <property type="match status" value="1"/>
</dbReference>
<evidence type="ECO:0000256" key="7">
    <source>
        <dbReference type="ARBA" id="ARBA00022679"/>
    </source>
</evidence>
<dbReference type="NCBIfam" id="TIGR00187">
    <property type="entry name" value="ribE"/>
    <property type="match status" value="1"/>
</dbReference>
<dbReference type="Proteomes" id="UP000571857">
    <property type="component" value="Unassembled WGS sequence"/>
</dbReference>
<keyword evidence="6" id="KW-0686">Riboflavin biosynthesis</keyword>
<gene>
    <name evidence="14" type="ORF">EGM181_09995</name>
    <name evidence="12" type="ORF">HWH42_14315</name>
    <name evidence="13" type="ORF">QRX88_12820</name>
</gene>
<keyword evidence="8" id="KW-0677">Repeat</keyword>
<dbReference type="PANTHER" id="PTHR21098">
    <property type="entry name" value="RIBOFLAVIN SYNTHASE ALPHA CHAIN"/>
    <property type="match status" value="1"/>
</dbReference>
<evidence type="ECO:0000256" key="1">
    <source>
        <dbReference type="ARBA" id="ARBA00000968"/>
    </source>
</evidence>
<dbReference type="NCBIfam" id="NF006767">
    <property type="entry name" value="PRK09289.1"/>
    <property type="match status" value="1"/>
</dbReference>
<evidence type="ECO:0000256" key="6">
    <source>
        <dbReference type="ARBA" id="ARBA00022619"/>
    </source>
</evidence>
<evidence type="ECO:0000313" key="12">
    <source>
        <dbReference type="EMBL" id="MBA0973742.1"/>
    </source>
</evidence>
<dbReference type="InterPro" id="IPR017938">
    <property type="entry name" value="Riboflavin_synthase-like_b-brl"/>
</dbReference>
<protein>
    <recommendedName>
        <fullName evidence="5 9">Riboflavin synthase</fullName>
        <ecNumber evidence="4 9">2.5.1.9</ecNumber>
    </recommendedName>
</protein>
<dbReference type="Gene3D" id="2.40.30.20">
    <property type="match status" value="2"/>
</dbReference>
<dbReference type="GO" id="GO:0009231">
    <property type="term" value="P:riboflavin biosynthetic process"/>
    <property type="evidence" value="ECO:0007669"/>
    <property type="project" value="UniProtKB-KW"/>
</dbReference>
<evidence type="ECO:0000259" key="11">
    <source>
        <dbReference type="PROSITE" id="PS51177"/>
    </source>
</evidence>
<dbReference type="EMBL" id="JABXJK010000075">
    <property type="protein sequence ID" value="MBA0973742.1"/>
    <property type="molecule type" value="Genomic_DNA"/>
</dbReference>
<dbReference type="Pfam" id="PF00677">
    <property type="entry name" value="Lum_binding"/>
    <property type="match status" value="2"/>
</dbReference>